<comment type="similarity">
    <text evidence="1">Belongs to the bacterial solute-binding protein 5 family.</text>
</comment>
<dbReference type="PIRSF" id="PIRSF002741">
    <property type="entry name" value="MppA"/>
    <property type="match status" value="1"/>
</dbReference>
<dbReference type="Gene3D" id="3.10.105.10">
    <property type="entry name" value="Dipeptide-binding Protein, Domain 3"/>
    <property type="match status" value="1"/>
</dbReference>
<dbReference type="PROSITE" id="PS51257">
    <property type="entry name" value="PROKAR_LIPOPROTEIN"/>
    <property type="match status" value="1"/>
</dbReference>
<dbReference type="Proteomes" id="UP000663281">
    <property type="component" value="Chromosome"/>
</dbReference>
<evidence type="ECO:0000259" key="4">
    <source>
        <dbReference type="Pfam" id="PF00496"/>
    </source>
</evidence>
<dbReference type="AlphaFoldDB" id="A0A974XMP7"/>
<evidence type="ECO:0000256" key="1">
    <source>
        <dbReference type="ARBA" id="ARBA00005695"/>
    </source>
</evidence>
<dbReference type="GO" id="GO:0043190">
    <property type="term" value="C:ATP-binding cassette (ABC) transporter complex"/>
    <property type="evidence" value="ECO:0007669"/>
    <property type="project" value="InterPro"/>
</dbReference>
<feature type="domain" description="Solute-binding protein family 5" evidence="4">
    <location>
        <begin position="75"/>
        <end position="454"/>
    </location>
</feature>
<dbReference type="RefSeq" id="WP_207325862.1">
    <property type="nucleotide sequence ID" value="NZ_CP071504.1"/>
</dbReference>
<evidence type="ECO:0000313" key="6">
    <source>
        <dbReference type="Proteomes" id="UP000663281"/>
    </source>
</evidence>
<dbReference type="PANTHER" id="PTHR30290">
    <property type="entry name" value="PERIPLASMIC BINDING COMPONENT OF ABC TRANSPORTER"/>
    <property type="match status" value="1"/>
</dbReference>
<gene>
    <name evidence="5" type="ORF">JYB88_06300</name>
</gene>
<feature type="chain" id="PRO_5037352812" evidence="3">
    <location>
        <begin position="24"/>
        <end position="544"/>
    </location>
</feature>
<dbReference type="InterPro" id="IPR000914">
    <property type="entry name" value="SBP_5_dom"/>
</dbReference>
<dbReference type="InterPro" id="IPR030678">
    <property type="entry name" value="Peptide/Ni-bd"/>
</dbReference>
<evidence type="ECO:0000313" key="5">
    <source>
        <dbReference type="EMBL" id="QSX31240.1"/>
    </source>
</evidence>
<feature type="signal peptide" evidence="3">
    <location>
        <begin position="1"/>
        <end position="23"/>
    </location>
</feature>
<dbReference type="GO" id="GO:1904680">
    <property type="term" value="F:peptide transmembrane transporter activity"/>
    <property type="evidence" value="ECO:0007669"/>
    <property type="project" value="TreeGrafter"/>
</dbReference>
<dbReference type="GO" id="GO:0042938">
    <property type="term" value="P:dipeptide transport"/>
    <property type="evidence" value="ECO:0007669"/>
    <property type="project" value="TreeGrafter"/>
</dbReference>
<accession>A0A974XMP7</accession>
<organism evidence="5 6">
    <name type="scientific">Shewanella cyperi</name>
    <dbReference type="NCBI Taxonomy" id="2814292"/>
    <lineage>
        <taxon>Bacteria</taxon>
        <taxon>Pseudomonadati</taxon>
        <taxon>Pseudomonadota</taxon>
        <taxon>Gammaproteobacteria</taxon>
        <taxon>Alteromonadales</taxon>
        <taxon>Shewanellaceae</taxon>
        <taxon>Shewanella</taxon>
    </lineage>
</organism>
<name>A0A974XMP7_9GAMM</name>
<dbReference type="Gene3D" id="3.90.76.10">
    <property type="entry name" value="Dipeptide-binding Protein, Domain 1"/>
    <property type="match status" value="1"/>
</dbReference>
<dbReference type="GO" id="GO:0030288">
    <property type="term" value="C:outer membrane-bounded periplasmic space"/>
    <property type="evidence" value="ECO:0007669"/>
    <property type="project" value="TreeGrafter"/>
</dbReference>
<proteinExistence type="inferred from homology"/>
<dbReference type="PROSITE" id="PS01040">
    <property type="entry name" value="SBP_BACTERIAL_5"/>
    <property type="match status" value="1"/>
</dbReference>
<dbReference type="KEGG" id="scyp:JYB88_06300"/>
<protein>
    <submittedName>
        <fullName evidence="5">ABC transporter substrate-binding protein</fullName>
    </submittedName>
</protein>
<sequence>MNALTIRLCRTAGILLMGCWLSACGPQQLPPGLVYCSEGNPESFNPQLVTSGTTIDATSHQLYNRLVDYDDDSGKIVPGLAKAWHVSADGLSYRFELRKGVNFHSSKIFTPSRTLNADDVLFSFHRILDEDHPYHYVSRSGYPFFQSIDFADLVTSVTKLDDYRIEFHLSRPDASFLANLATDFAVILSREYAMQLLRAGTPEKLDQLAIGTGPFRLVEYVKNEYIRYRRHEGYWGKIPEIEMLVFDITSKSTVRLSKLITGDCSVSALPKAGELTRVSEHPQLVLDETAGLNVAFWAFNTQKQPFNDVRVRRALSHAIDKQNILRAVYQNSAIEAKGILPPTSWAYNSDAGAGLEFSPEKARQLLTEAGIDKLTIDIWAMPVARAYNPNALKTAELIQADLAKIGVKVNIISYDWSVFSQKLSHSDYDSVLIGWNADNSDPDNFFTPLLSCASVESGSNRSRWCNTEFDAMVRAAKAINDIRARTALYHEAEAMLAEQAPMMSFAHAKRMLLKSDQITGMHLSAFGGISFDRISIKSDKEQAH</sequence>
<evidence type="ECO:0000256" key="2">
    <source>
        <dbReference type="ARBA" id="ARBA00022729"/>
    </source>
</evidence>
<dbReference type="Pfam" id="PF00496">
    <property type="entry name" value="SBP_bac_5"/>
    <property type="match status" value="1"/>
</dbReference>
<dbReference type="Gene3D" id="3.40.190.10">
    <property type="entry name" value="Periplasmic binding protein-like II"/>
    <property type="match status" value="1"/>
</dbReference>
<keyword evidence="6" id="KW-1185">Reference proteome</keyword>
<dbReference type="InterPro" id="IPR023765">
    <property type="entry name" value="SBP_5_CS"/>
</dbReference>
<dbReference type="SUPFAM" id="SSF53850">
    <property type="entry name" value="Periplasmic binding protein-like II"/>
    <property type="match status" value="1"/>
</dbReference>
<evidence type="ECO:0000256" key="3">
    <source>
        <dbReference type="SAM" id="SignalP"/>
    </source>
</evidence>
<keyword evidence="2 3" id="KW-0732">Signal</keyword>
<reference evidence="5 6" key="1">
    <citation type="submission" date="2021-03" db="EMBL/GenBank/DDBJ databases">
        <title>Novel species identification of genus Shewanella.</title>
        <authorList>
            <person name="Liu G."/>
            <person name="Zhang Q."/>
        </authorList>
    </citation>
    <scope>NUCLEOTIDE SEQUENCE [LARGE SCALE GENOMIC DNA]</scope>
    <source>
        <strain evidence="5 6">FJAT-53726</strain>
    </source>
</reference>
<dbReference type="InterPro" id="IPR039424">
    <property type="entry name" value="SBP_5"/>
</dbReference>
<dbReference type="EMBL" id="CP071504">
    <property type="protein sequence ID" value="QSX31240.1"/>
    <property type="molecule type" value="Genomic_DNA"/>
</dbReference>
<dbReference type="PANTHER" id="PTHR30290:SF38">
    <property type="entry name" value="D,D-DIPEPTIDE-BINDING PERIPLASMIC PROTEIN DDPA-RELATED"/>
    <property type="match status" value="1"/>
</dbReference>
<dbReference type="CDD" id="cd08493">
    <property type="entry name" value="PBP2_DppA_like"/>
    <property type="match status" value="1"/>
</dbReference>